<sequence length="296" mass="31780">MDAMHWVWNHSQSKGNARIALLYVADQVRTSACEVRAGQRELMRALNTRSKDTVEKAIKAAVESGDLEIAAPAAGRRPALYRLPKAVGYMRPATACAPESGAQSDTAANRCAPENGAQAPASSPDSGAQSSEADPACAPESGAQETRCAPESGAPPQHYVVEEESQQRRDAFTICQPLIKALTEAGITVSWGMPPEDLKRVAAAVERAGIPAMVRFALDTQRTRRDRILYARYFVRGWTGLPPAAAGPKSSGPQPHCGHADCDPVTRTRETEDDRGLRRVHPCPECHPTAQKGHAA</sequence>
<reference evidence="2" key="1">
    <citation type="submission" date="2024-07" db="EMBL/GenBank/DDBJ databases">
        <authorList>
            <person name="Yu S.T."/>
        </authorList>
    </citation>
    <scope>NUCLEOTIDE SEQUENCE</scope>
    <source>
        <strain evidence="2">R11</strain>
    </source>
</reference>
<organism evidence="2">
    <name type="scientific">Streptomyces sp. R11</name>
    <dbReference type="NCBI Taxonomy" id="3238625"/>
    <lineage>
        <taxon>Bacteria</taxon>
        <taxon>Bacillati</taxon>
        <taxon>Actinomycetota</taxon>
        <taxon>Actinomycetes</taxon>
        <taxon>Kitasatosporales</taxon>
        <taxon>Streptomycetaceae</taxon>
        <taxon>Streptomyces</taxon>
    </lineage>
</organism>
<accession>A0AB39N984</accession>
<gene>
    <name evidence="2" type="ORF">AB5J55_35145</name>
</gene>
<dbReference type="AlphaFoldDB" id="A0AB39N984"/>
<feature type="compositionally biased region" description="Low complexity" evidence="1">
    <location>
        <begin position="245"/>
        <end position="255"/>
    </location>
</feature>
<evidence type="ECO:0000256" key="1">
    <source>
        <dbReference type="SAM" id="MobiDB-lite"/>
    </source>
</evidence>
<feature type="compositionally biased region" description="Polar residues" evidence="1">
    <location>
        <begin position="120"/>
        <end position="132"/>
    </location>
</feature>
<proteinExistence type="predicted"/>
<dbReference type="EMBL" id="CP163432">
    <property type="protein sequence ID" value="XDQ14512.1"/>
    <property type="molecule type" value="Genomic_DNA"/>
</dbReference>
<evidence type="ECO:0000313" key="2">
    <source>
        <dbReference type="EMBL" id="XDQ14512.1"/>
    </source>
</evidence>
<feature type="region of interest" description="Disordered" evidence="1">
    <location>
        <begin position="245"/>
        <end position="296"/>
    </location>
</feature>
<protein>
    <recommendedName>
        <fullName evidence="3">Helix-turn-helix domain-containing protein</fullName>
    </recommendedName>
</protein>
<evidence type="ECO:0008006" key="3">
    <source>
        <dbReference type="Google" id="ProtNLM"/>
    </source>
</evidence>
<feature type="region of interest" description="Disordered" evidence="1">
    <location>
        <begin position="96"/>
        <end position="155"/>
    </location>
</feature>
<feature type="compositionally biased region" description="Basic and acidic residues" evidence="1">
    <location>
        <begin position="258"/>
        <end position="277"/>
    </location>
</feature>
<dbReference type="RefSeq" id="WP_369274474.1">
    <property type="nucleotide sequence ID" value="NZ_CP163432.1"/>
</dbReference>
<name>A0AB39N984_9ACTN</name>